<dbReference type="GO" id="GO:0004683">
    <property type="term" value="F:calcium/calmodulin-dependent protein kinase activity"/>
    <property type="evidence" value="ECO:0007669"/>
    <property type="project" value="InterPro"/>
</dbReference>
<evidence type="ECO:0000313" key="4">
    <source>
        <dbReference type="Proteomes" id="UP000243378"/>
    </source>
</evidence>
<accession>A0A1G7MFR3</accession>
<keyword evidence="1" id="KW-0732">Signal</keyword>
<evidence type="ECO:0000313" key="3">
    <source>
        <dbReference type="EMBL" id="SDF60030.1"/>
    </source>
</evidence>
<dbReference type="SUPFAM" id="SSF54427">
    <property type="entry name" value="NTF2-like"/>
    <property type="match status" value="1"/>
</dbReference>
<reference evidence="3 4" key="1">
    <citation type="submission" date="2016-10" db="EMBL/GenBank/DDBJ databases">
        <authorList>
            <person name="de Groot N.N."/>
        </authorList>
    </citation>
    <scope>NUCLEOTIDE SEQUENCE [LARGE SCALE GENOMIC DNA]</scope>
    <source>
        <strain evidence="3 4">LMG 25475</strain>
    </source>
</reference>
<sequence length="177" mass="19518">MKVHAIAAALLFTVSTPLFAAVEQKPYHYANVAEAPADAADREVAGLFEQWNQALQSGDVSKVVGLYSADAVLQPTVSNRVRANSAEIRDYFDHFMALKPVGEINYREIRRLGPTTALDSGVYTFHLTDAAGKKTDVQARYTFVYTRVDGQWKILNHHSSAMPEVIPTAVATKTKHL</sequence>
<proteinExistence type="predicted"/>
<evidence type="ECO:0000256" key="1">
    <source>
        <dbReference type="SAM" id="SignalP"/>
    </source>
</evidence>
<name>A0A1G7MFR3_9GAMM</name>
<dbReference type="AlphaFoldDB" id="A0A1G7MFR3"/>
<dbReference type="STRING" id="640205.SAMN05216381_2020"/>
<dbReference type="CDD" id="cd00531">
    <property type="entry name" value="NTF2_like"/>
    <property type="match status" value="1"/>
</dbReference>
<dbReference type="PIRSF" id="PIRSF028470">
    <property type="entry name" value="UCP028470"/>
    <property type="match status" value="1"/>
</dbReference>
<dbReference type="NCBIfam" id="TIGR02246">
    <property type="entry name" value="SgcJ/EcaC family oxidoreductase"/>
    <property type="match status" value="1"/>
</dbReference>
<organism evidence="3 4">
    <name type="scientific">Phytopseudomonas seleniipraecipitans</name>
    <dbReference type="NCBI Taxonomy" id="640205"/>
    <lineage>
        <taxon>Bacteria</taxon>
        <taxon>Pseudomonadati</taxon>
        <taxon>Pseudomonadota</taxon>
        <taxon>Gammaproteobacteria</taxon>
        <taxon>Pseudomonadales</taxon>
        <taxon>Pseudomonadaceae</taxon>
        <taxon>Phytopseudomonas</taxon>
    </lineage>
</organism>
<feature type="chain" id="PRO_5017240184" description="Calcium/calmodulin-dependent protein kinase II association-domain domain-containing protein" evidence="1">
    <location>
        <begin position="21"/>
        <end position="177"/>
    </location>
</feature>
<dbReference type="OrthoDB" id="953853at2"/>
<dbReference type="InterPro" id="IPR016887">
    <property type="entry name" value="UCP028470_steroid_isom-rel"/>
</dbReference>
<dbReference type="InterPro" id="IPR011944">
    <property type="entry name" value="Steroid_delta5-4_isomerase"/>
</dbReference>
<dbReference type="InterPro" id="IPR032710">
    <property type="entry name" value="NTF2-like_dom_sf"/>
</dbReference>
<dbReference type="RefSeq" id="WP_092367393.1">
    <property type="nucleotide sequence ID" value="NZ_FNBM01000003.1"/>
</dbReference>
<feature type="domain" description="Calcium/calmodulin-dependent protein kinase II association-domain" evidence="2">
    <location>
        <begin position="41"/>
        <end position="163"/>
    </location>
</feature>
<dbReference type="Pfam" id="PF08332">
    <property type="entry name" value="CaMKII_AD"/>
    <property type="match status" value="1"/>
</dbReference>
<feature type="signal peptide" evidence="1">
    <location>
        <begin position="1"/>
        <end position="20"/>
    </location>
</feature>
<dbReference type="InterPro" id="IPR013543">
    <property type="entry name" value="Ca/CaM-dep_prot_kinase-assoc"/>
</dbReference>
<dbReference type="GO" id="GO:0005516">
    <property type="term" value="F:calmodulin binding"/>
    <property type="evidence" value="ECO:0007669"/>
    <property type="project" value="InterPro"/>
</dbReference>
<gene>
    <name evidence="3" type="ORF">SAMN05216381_2020</name>
</gene>
<dbReference type="Proteomes" id="UP000243378">
    <property type="component" value="Unassembled WGS sequence"/>
</dbReference>
<protein>
    <recommendedName>
        <fullName evidence="2">Calcium/calmodulin-dependent protein kinase II association-domain domain-containing protein</fullName>
    </recommendedName>
</protein>
<dbReference type="EMBL" id="FNBM01000003">
    <property type="protein sequence ID" value="SDF60030.1"/>
    <property type="molecule type" value="Genomic_DNA"/>
</dbReference>
<dbReference type="Gene3D" id="3.10.450.50">
    <property type="match status" value="1"/>
</dbReference>
<evidence type="ECO:0000259" key="2">
    <source>
        <dbReference type="Pfam" id="PF08332"/>
    </source>
</evidence>